<comment type="caution">
    <text evidence="4">The sequence shown here is derived from an EMBL/GenBank/DDBJ whole genome shotgun (WGS) entry which is preliminary data.</text>
</comment>
<dbReference type="InterPro" id="IPR049163">
    <property type="entry name" value="Pif1-like_2B_dom"/>
</dbReference>
<evidence type="ECO:0000256" key="1">
    <source>
        <dbReference type="RuleBase" id="RU363044"/>
    </source>
</evidence>
<dbReference type="Pfam" id="PF21530">
    <property type="entry name" value="Pif1_2B_dom"/>
    <property type="match status" value="1"/>
</dbReference>
<dbReference type="GO" id="GO:0000723">
    <property type="term" value="P:telomere maintenance"/>
    <property type="evidence" value="ECO:0007669"/>
    <property type="project" value="InterPro"/>
</dbReference>
<dbReference type="GO" id="GO:0006310">
    <property type="term" value="P:DNA recombination"/>
    <property type="evidence" value="ECO:0007669"/>
    <property type="project" value="UniProtKB-KW"/>
</dbReference>
<gene>
    <name evidence="4" type="ORF">CYMTET_34598</name>
</gene>
<dbReference type="Gene3D" id="3.40.50.300">
    <property type="entry name" value="P-loop containing nucleotide triphosphate hydrolases"/>
    <property type="match status" value="1"/>
</dbReference>
<dbReference type="InterPro" id="IPR003593">
    <property type="entry name" value="AAA+_ATPase"/>
</dbReference>
<dbReference type="PANTHER" id="PTHR47642:SF7">
    <property type="entry name" value="ATP-DEPENDENT DNA HELICASE PIF1"/>
    <property type="match status" value="1"/>
</dbReference>
<dbReference type="InterPro" id="IPR027417">
    <property type="entry name" value="P-loop_NTPase"/>
</dbReference>
<dbReference type="Pfam" id="PF05970">
    <property type="entry name" value="PIF1"/>
    <property type="match status" value="1"/>
</dbReference>
<dbReference type="EMBL" id="LGRX02021830">
    <property type="protein sequence ID" value="KAK3256260.1"/>
    <property type="molecule type" value="Genomic_DNA"/>
</dbReference>
<accession>A0AAE0FAY2</accession>
<name>A0AAE0FAY2_9CHLO</name>
<dbReference type="GO" id="GO:0005524">
    <property type="term" value="F:ATP binding"/>
    <property type="evidence" value="ECO:0007669"/>
    <property type="project" value="UniProtKB-KW"/>
</dbReference>
<keyword evidence="1" id="KW-0234">DNA repair</keyword>
<keyword evidence="1" id="KW-0378">Hydrolase</keyword>
<organism evidence="4 5">
    <name type="scientific">Cymbomonas tetramitiformis</name>
    <dbReference type="NCBI Taxonomy" id="36881"/>
    <lineage>
        <taxon>Eukaryota</taxon>
        <taxon>Viridiplantae</taxon>
        <taxon>Chlorophyta</taxon>
        <taxon>Pyramimonadophyceae</taxon>
        <taxon>Pyramimonadales</taxon>
        <taxon>Pyramimonadaceae</taxon>
        <taxon>Cymbomonas</taxon>
    </lineage>
</organism>
<comment type="cofactor">
    <cofactor evidence="1">
        <name>Mg(2+)</name>
        <dbReference type="ChEBI" id="CHEBI:18420"/>
    </cofactor>
</comment>
<feature type="region of interest" description="Disordered" evidence="2">
    <location>
        <begin position="106"/>
        <end position="175"/>
    </location>
</feature>
<dbReference type="InterPro" id="IPR051055">
    <property type="entry name" value="PIF1_helicase"/>
</dbReference>
<keyword evidence="5" id="KW-1185">Reference proteome</keyword>
<dbReference type="GO" id="GO:0006281">
    <property type="term" value="P:DNA repair"/>
    <property type="evidence" value="ECO:0007669"/>
    <property type="project" value="UniProtKB-KW"/>
</dbReference>
<dbReference type="GO" id="GO:0043139">
    <property type="term" value="F:5'-3' DNA helicase activity"/>
    <property type="evidence" value="ECO:0007669"/>
    <property type="project" value="UniProtKB-EC"/>
</dbReference>
<keyword evidence="1" id="KW-0227">DNA damage</keyword>
<dbReference type="SUPFAM" id="SSF52540">
    <property type="entry name" value="P-loop containing nucleoside triphosphate hydrolases"/>
    <property type="match status" value="2"/>
</dbReference>
<sequence>MAQCNVRLEYMASDGGLIRSQTGRNILVDVKLNDAGEPRIFIELKPQVELRIGKGIRVFNGKVEEGMLTISMPVAMGQRLQILLSAALPKQLRELCGSLRAALFGRDPNDRDCSSSKHCNDENADPQARKRQRSHPGPLHDDPAAGDRRPGARQPPRNSGKPEKPIQRGTESENLTQAQERVLEQIRSGKNVFFTGSAGTGKSYLLQKVVNLLPAATTFICATTGLAACNIGGITLNQFAGIGRAEGSAQELLKYAARGAGLERWRRCKTLVIDEVSMLDGDLFDKLEFIAREIRNSVQPFGGIQLVLSGDFHQLPPVSKGDERRLFAFEGLAWQRCIKICIELTEVKRQTDMSFIRVLNAIREGKCSQEQLRELKAMCRSGEDDHADGILPTKLHTHRKECDHINAMHLEELPGDFVTFKAQKAAGSDGAYQSLLASCPVRAMLHLKVGAQVTLVKTVDLARGLCNGARGVVVRFTATLKLPVVHFACGTECVVERQQWNLAGASMLQVPLELGWALSIHKSQGMTLDRVEVSLEKVFECGQAYVALSRASSAHGLRLVGRLTGDAIRAHPKVVDFYERLRHMKIH</sequence>
<keyword evidence="1" id="KW-0067">ATP-binding</keyword>
<comment type="similarity">
    <text evidence="1">Belongs to the helicase family.</text>
</comment>
<keyword evidence="1" id="KW-0233">DNA recombination</keyword>
<evidence type="ECO:0000313" key="4">
    <source>
        <dbReference type="EMBL" id="KAK3256260.1"/>
    </source>
</evidence>
<evidence type="ECO:0000313" key="5">
    <source>
        <dbReference type="Proteomes" id="UP001190700"/>
    </source>
</evidence>
<feature type="compositionally biased region" description="Basic and acidic residues" evidence="2">
    <location>
        <begin position="138"/>
        <end position="150"/>
    </location>
</feature>
<comment type="catalytic activity">
    <reaction evidence="1">
        <text>ATP + H2O = ADP + phosphate + H(+)</text>
        <dbReference type="Rhea" id="RHEA:13065"/>
        <dbReference type="ChEBI" id="CHEBI:15377"/>
        <dbReference type="ChEBI" id="CHEBI:15378"/>
        <dbReference type="ChEBI" id="CHEBI:30616"/>
        <dbReference type="ChEBI" id="CHEBI:43474"/>
        <dbReference type="ChEBI" id="CHEBI:456216"/>
        <dbReference type="EC" id="5.6.2.3"/>
    </reaction>
</comment>
<dbReference type="Proteomes" id="UP001190700">
    <property type="component" value="Unassembled WGS sequence"/>
</dbReference>
<feature type="domain" description="AAA+ ATPase" evidence="3">
    <location>
        <begin position="188"/>
        <end position="331"/>
    </location>
</feature>
<proteinExistence type="inferred from homology"/>
<reference evidence="4 5" key="1">
    <citation type="journal article" date="2015" name="Genome Biol. Evol.">
        <title>Comparative Genomics of a Bacterivorous Green Alga Reveals Evolutionary Causalities and Consequences of Phago-Mixotrophic Mode of Nutrition.</title>
        <authorList>
            <person name="Burns J.A."/>
            <person name="Paasch A."/>
            <person name="Narechania A."/>
            <person name="Kim E."/>
        </authorList>
    </citation>
    <scope>NUCLEOTIDE SEQUENCE [LARGE SCALE GENOMIC DNA]</scope>
    <source>
        <strain evidence="4 5">PLY_AMNH</strain>
    </source>
</reference>
<keyword evidence="1" id="KW-0547">Nucleotide-binding</keyword>
<evidence type="ECO:0000256" key="2">
    <source>
        <dbReference type="SAM" id="MobiDB-lite"/>
    </source>
</evidence>
<feature type="compositionally biased region" description="Basic and acidic residues" evidence="2">
    <location>
        <begin position="107"/>
        <end position="121"/>
    </location>
</feature>
<dbReference type="EC" id="5.6.2.3" evidence="1"/>
<protein>
    <recommendedName>
        <fullName evidence="1">ATP-dependent DNA helicase</fullName>
        <ecNumber evidence="1">5.6.2.3</ecNumber>
    </recommendedName>
</protein>
<dbReference type="AlphaFoldDB" id="A0AAE0FAY2"/>
<dbReference type="SMART" id="SM00382">
    <property type="entry name" value="AAA"/>
    <property type="match status" value="1"/>
</dbReference>
<dbReference type="PANTHER" id="PTHR47642">
    <property type="entry name" value="ATP-DEPENDENT DNA HELICASE"/>
    <property type="match status" value="1"/>
</dbReference>
<dbReference type="InterPro" id="IPR010285">
    <property type="entry name" value="DNA_helicase_pif1-like_DEAD"/>
</dbReference>
<dbReference type="CDD" id="cd18037">
    <property type="entry name" value="DEXSc_Pif1_like"/>
    <property type="match status" value="1"/>
</dbReference>
<dbReference type="CDD" id="cd18809">
    <property type="entry name" value="SF1_C_RecD"/>
    <property type="match status" value="1"/>
</dbReference>
<dbReference type="GO" id="GO:0016787">
    <property type="term" value="F:hydrolase activity"/>
    <property type="evidence" value="ECO:0007669"/>
    <property type="project" value="UniProtKB-KW"/>
</dbReference>
<evidence type="ECO:0000259" key="3">
    <source>
        <dbReference type="SMART" id="SM00382"/>
    </source>
</evidence>
<keyword evidence="1" id="KW-0347">Helicase</keyword>